<name>A0A1D2QMV4_9GAMM</name>
<dbReference type="InterPro" id="IPR052042">
    <property type="entry name" value="Tail_sheath_structural"/>
</dbReference>
<dbReference type="PANTHER" id="PTHR35861">
    <property type="match status" value="1"/>
</dbReference>
<comment type="caution">
    <text evidence="3">The sequence shown here is derived from an EMBL/GenBank/DDBJ whole genome shotgun (WGS) entry which is preliminary data.</text>
</comment>
<dbReference type="Pfam" id="PF17482">
    <property type="entry name" value="Phage_sheath_1C"/>
    <property type="match status" value="1"/>
</dbReference>
<evidence type="ECO:0000313" key="4">
    <source>
        <dbReference type="Proteomes" id="UP000242502"/>
    </source>
</evidence>
<dbReference type="AlphaFoldDB" id="A0A1D2QMV4"/>
<gene>
    <name evidence="3" type="ORF">AB835_11640</name>
</gene>
<evidence type="ECO:0000259" key="2">
    <source>
        <dbReference type="Pfam" id="PF17482"/>
    </source>
</evidence>
<evidence type="ECO:0000256" key="1">
    <source>
        <dbReference type="ARBA" id="ARBA00008005"/>
    </source>
</evidence>
<protein>
    <recommendedName>
        <fullName evidence="2">Tail sheath protein C-terminal domain-containing protein</fullName>
    </recommendedName>
</protein>
<dbReference type="Proteomes" id="UP000242502">
    <property type="component" value="Unassembled WGS sequence"/>
</dbReference>
<reference evidence="3 4" key="1">
    <citation type="journal article" date="2016" name="Appl. Environ. Microbiol.">
        <title>Lack of Overt Genome Reduction in the Bryostatin-Producing Bryozoan Symbiont "Candidatus Endobugula sertula".</title>
        <authorList>
            <person name="Miller I.J."/>
            <person name="Vanee N."/>
            <person name="Fong S.S."/>
            <person name="Lim-Fong G.E."/>
            <person name="Kwan J.C."/>
        </authorList>
    </citation>
    <scope>NUCLEOTIDE SEQUENCE [LARGE SCALE GENOMIC DNA]</scope>
    <source>
        <strain evidence="3">AB1-4</strain>
    </source>
</reference>
<proteinExistence type="inferred from homology"/>
<sequence>MAARDKLHGVEHLYLPDLTVPIDIPAASVGYVVATSDDADADTFPLNENVLITGTDLFSKAGTGVLRKALTDCYEQQPSVLIVTRVAHDADENVLAANLIGGIDNETNSFTGMQLALAAEAETGIIPRLFIAPEFSYIEAVGKALESIAKKLRGIAIIEGQRDGISASIQDKNKYDEVIFVDNGVRLFDAADAAYAERGGSATILGHVIRNDYERGYWTSPSNQLIYNISSPVKKVDYVRGSKTCLANVLSANDICTVINKEGGSYFWGNRLANGTVIPHQRVRYLVGDAILEAHERYVDENLTSDYIKFVRDRVNKFLRRLVLRGIISGGECWVDVELNKAALPTNTAYWDYKLGFYNVAETMVFRQHTTDEYTNDIIDRVTA</sequence>
<organism evidence="3 4">
    <name type="scientific">Candidatus Endobugula sertula</name>
    <name type="common">Bugula neritina bacterial symbiont</name>
    <dbReference type="NCBI Taxonomy" id="62101"/>
    <lineage>
        <taxon>Bacteria</taxon>
        <taxon>Pseudomonadati</taxon>
        <taxon>Pseudomonadota</taxon>
        <taxon>Gammaproteobacteria</taxon>
        <taxon>Cellvibrionales</taxon>
        <taxon>Cellvibrionaceae</taxon>
        <taxon>Candidatus Endobugula</taxon>
    </lineage>
</organism>
<comment type="similarity">
    <text evidence="1">Belongs to the myoviridae tail sheath protein family.</text>
</comment>
<accession>A0A1D2QMV4</accession>
<dbReference type="EMBL" id="MDLC01000047">
    <property type="protein sequence ID" value="ODS22897.1"/>
    <property type="molecule type" value="Genomic_DNA"/>
</dbReference>
<dbReference type="PANTHER" id="PTHR35861:SF1">
    <property type="entry name" value="PHAGE TAIL SHEATH PROTEIN"/>
    <property type="match status" value="1"/>
</dbReference>
<feature type="domain" description="Tail sheath protein C-terminal" evidence="2">
    <location>
        <begin position="286"/>
        <end position="369"/>
    </location>
</feature>
<dbReference type="STRING" id="62101.AB835_11640"/>
<evidence type="ECO:0000313" key="3">
    <source>
        <dbReference type="EMBL" id="ODS22897.1"/>
    </source>
</evidence>
<dbReference type="InterPro" id="IPR020287">
    <property type="entry name" value="Tail_sheath_C"/>
</dbReference>